<sequence length="118" mass="13819">MFALFLVSHQRPRISLNSLVLLGKPSQSLCGAFIYMYLLDSRVTLVTELQLLKALIEVIMINLAYCSFLCLGDSKGSYYLRGDRSNLHIVFFFFFWRPTSEIDQRWWNLCEEELLEVL</sequence>
<evidence type="ECO:0000313" key="1">
    <source>
        <dbReference type="EMBL" id="JAU56730.1"/>
    </source>
</evidence>
<reference evidence="1" key="1">
    <citation type="submission" date="2016-07" db="EMBL/GenBank/DDBJ databases">
        <title>De novo transcriptome assembly of four accessions of the metal hyperaccumulator plant Noccaea caerulescens.</title>
        <authorList>
            <person name="Blande D."/>
            <person name="Halimaa P."/>
            <person name="Tervahauta A.I."/>
            <person name="Aarts M.G."/>
            <person name="Karenlampi S.O."/>
        </authorList>
    </citation>
    <scope>NUCLEOTIDE SEQUENCE</scope>
</reference>
<name>A0A1J3GKM0_NOCCA</name>
<gene>
    <name evidence="1" type="ORF">LE_TR15552_c0_g1_i1_g.49881</name>
</gene>
<proteinExistence type="predicted"/>
<dbReference type="AlphaFoldDB" id="A0A1J3GKM0"/>
<accession>A0A1J3GKM0</accession>
<dbReference type="EMBL" id="GEVL01020611">
    <property type="protein sequence ID" value="JAU56730.1"/>
    <property type="molecule type" value="Transcribed_RNA"/>
</dbReference>
<protein>
    <submittedName>
        <fullName evidence="1">Uncharacterized protein</fullName>
    </submittedName>
</protein>
<organism evidence="1">
    <name type="scientific">Noccaea caerulescens</name>
    <name type="common">Alpine penny-cress</name>
    <name type="synonym">Thlaspi caerulescens</name>
    <dbReference type="NCBI Taxonomy" id="107243"/>
    <lineage>
        <taxon>Eukaryota</taxon>
        <taxon>Viridiplantae</taxon>
        <taxon>Streptophyta</taxon>
        <taxon>Embryophyta</taxon>
        <taxon>Tracheophyta</taxon>
        <taxon>Spermatophyta</taxon>
        <taxon>Magnoliopsida</taxon>
        <taxon>eudicotyledons</taxon>
        <taxon>Gunneridae</taxon>
        <taxon>Pentapetalae</taxon>
        <taxon>rosids</taxon>
        <taxon>malvids</taxon>
        <taxon>Brassicales</taxon>
        <taxon>Brassicaceae</taxon>
        <taxon>Coluteocarpeae</taxon>
        <taxon>Noccaea</taxon>
    </lineage>
</organism>